<evidence type="ECO:0000313" key="1">
    <source>
        <dbReference type="EMBL" id="SNR15014.1"/>
    </source>
</evidence>
<keyword evidence="2" id="KW-1185">Reference proteome</keyword>
<evidence type="ECO:0000313" key="2">
    <source>
        <dbReference type="Proteomes" id="UP000215214"/>
    </source>
</evidence>
<organism evidence="1 2">
    <name type="scientific">Tenacibaculum jejuense</name>
    <dbReference type="NCBI Taxonomy" id="584609"/>
    <lineage>
        <taxon>Bacteria</taxon>
        <taxon>Pseudomonadati</taxon>
        <taxon>Bacteroidota</taxon>
        <taxon>Flavobacteriia</taxon>
        <taxon>Flavobacteriales</taxon>
        <taxon>Flavobacteriaceae</taxon>
        <taxon>Tenacibaculum</taxon>
    </lineage>
</organism>
<accession>A0A238U956</accession>
<sequence>MVIYKSIIEIIIKNMNTIVYLKRVLPILVLLSVDIIFSQQDPQYTQYMYNTMSVNPAYAGSNGHTVITALGRTQWVGLDGAPDSQTLSYDTVLGYTGVGLGINLTNDRIGPSNEIYLDANISYTVRTSDDGNLAFGLKLGGRHLSIDWSKGTALQQERIFEGTVSRFLPTIGAGIYYYESNWYVGVAIPNFLRTEHYDDTIATSTSGFGDVAEERLHFFGILGYVFDLSETLKFKPAALAKVVNGAPISVDLSANFLFNNKFAAGLAWRWDDSISALLGFQATENFNIGFAYDLTTSNYSNYNSGTYELMLRWDIFRQRIMKSPRFF</sequence>
<dbReference type="Proteomes" id="UP000215214">
    <property type="component" value="Chromosome TJEJU"/>
</dbReference>
<dbReference type="InterPro" id="IPR019861">
    <property type="entry name" value="PorP/SprF_Bacteroidetes"/>
</dbReference>
<reference evidence="1 2" key="1">
    <citation type="submission" date="2017-07" db="EMBL/GenBank/DDBJ databases">
        <authorList>
            <person name="Sun Z.S."/>
            <person name="Albrecht U."/>
            <person name="Echele G."/>
            <person name="Lee C.C."/>
        </authorList>
    </citation>
    <scope>NUCLEOTIDE SEQUENCE [LARGE SCALE GENOMIC DNA]</scope>
    <source>
        <strain evidence="2">type strain: KCTC 22618</strain>
    </source>
</reference>
<name>A0A238U956_9FLAO</name>
<gene>
    <name evidence="1" type="ORF">TJEJU_1276</name>
</gene>
<dbReference type="AlphaFoldDB" id="A0A238U956"/>
<protein>
    <submittedName>
        <fullName evidence="1">Putative membrane protein</fullName>
    </submittedName>
</protein>
<dbReference type="KEGG" id="tje:TJEJU_1276"/>
<proteinExistence type="predicted"/>
<dbReference type="NCBIfam" id="TIGR03519">
    <property type="entry name" value="T9SS_PorP_fam"/>
    <property type="match status" value="1"/>
</dbReference>
<dbReference type="EMBL" id="LT899436">
    <property type="protein sequence ID" value="SNR15014.1"/>
    <property type="molecule type" value="Genomic_DNA"/>
</dbReference>
<dbReference type="Pfam" id="PF11751">
    <property type="entry name" value="PorP_SprF"/>
    <property type="match status" value="1"/>
</dbReference>